<evidence type="ECO:0000256" key="4">
    <source>
        <dbReference type="ARBA" id="ARBA00022676"/>
    </source>
</evidence>
<keyword evidence="6 10" id="KW-0812">Transmembrane</keyword>
<dbReference type="UniPathway" id="UPA00196"/>
<keyword evidence="3" id="KW-0337">GPI-anchor biosynthesis</keyword>
<dbReference type="GO" id="GO:0016020">
    <property type="term" value="C:membrane"/>
    <property type="evidence" value="ECO:0007669"/>
    <property type="project" value="GOC"/>
</dbReference>
<evidence type="ECO:0000256" key="6">
    <source>
        <dbReference type="ARBA" id="ARBA00022692"/>
    </source>
</evidence>
<dbReference type="eggNOG" id="COG5542">
    <property type="taxonomic scope" value="Bacteria"/>
</dbReference>
<dbReference type="HOGENOM" id="CLU_036370_3_0_9"/>
<feature type="transmembrane region" description="Helical" evidence="10">
    <location>
        <begin position="12"/>
        <end position="32"/>
    </location>
</feature>
<feature type="transmembrane region" description="Helical" evidence="10">
    <location>
        <begin position="95"/>
        <end position="114"/>
    </location>
</feature>
<dbReference type="KEGG" id="aar:Acear_2148"/>
<keyword evidence="9 10" id="KW-0472">Membrane</keyword>
<evidence type="ECO:0000256" key="8">
    <source>
        <dbReference type="ARBA" id="ARBA00022989"/>
    </source>
</evidence>
<dbReference type="RefSeq" id="WP_013279079.1">
    <property type="nucleotide sequence ID" value="NC_014378.1"/>
</dbReference>
<evidence type="ECO:0000256" key="10">
    <source>
        <dbReference type="SAM" id="Phobius"/>
    </source>
</evidence>
<evidence type="ECO:0000256" key="7">
    <source>
        <dbReference type="ARBA" id="ARBA00022824"/>
    </source>
</evidence>
<dbReference type="CAZy" id="GT76">
    <property type="family name" value="Glycosyltransferase Family 76"/>
</dbReference>
<dbReference type="GO" id="GO:0006506">
    <property type="term" value="P:GPI anchor biosynthetic process"/>
    <property type="evidence" value="ECO:0007669"/>
    <property type="project" value="UniProtKB-UniPathway"/>
</dbReference>
<dbReference type="PANTHER" id="PTHR12468:SF2">
    <property type="entry name" value="GPI MANNOSYLTRANSFERASE 2"/>
    <property type="match status" value="1"/>
</dbReference>
<dbReference type="GO" id="GO:0004376">
    <property type="term" value="F:GPI mannosyltransferase activity"/>
    <property type="evidence" value="ECO:0007669"/>
    <property type="project" value="InterPro"/>
</dbReference>
<evidence type="ECO:0000256" key="5">
    <source>
        <dbReference type="ARBA" id="ARBA00022679"/>
    </source>
</evidence>
<evidence type="ECO:0008006" key="13">
    <source>
        <dbReference type="Google" id="ProtNLM"/>
    </source>
</evidence>
<feature type="transmembrane region" description="Helical" evidence="10">
    <location>
        <begin position="347"/>
        <end position="366"/>
    </location>
</feature>
<dbReference type="InterPro" id="IPR007315">
    <property type="entry name" value="PIG-V/Gpi18"/>
</dbReference>
<keyword evidence="12" id="KW-1185">Reference proteome</keyword>
<protein>
    <recommendedName>
        <fullName evidence="13">Glycosyltransferase RgtA/B/C/D-like domain-containing protein</fullName>
    </recommendedName>
</protein>
<evidence type="ECO:0000313" key="12">
    <source>
        <dbReference type="Proteomes" id="UP000001661"/>
    </source>
</evidence>
<organism evidence="11 12">
    <name type="scientific">Acetohalobium arabaticum (strain ATCC 49924 / DSM 5501 / Z-7288)</name>
    <dbReference type="NCBI Taxonomy" id="574087"/>
    <lineage>
        <taxon>Bacteria</taxon>
        <taxon>Bacillati</taxon>
        <taxon>Bacillota</taxon>
        <taxon>Clostridia</taxon>
        <taxon>Halanaerobiales</taxon>
        <taxon>Halobacteroidaceae</taxon>
        <taxon>Acetohalobium</taxon>
    </lineage>
</organism>
<dbReference type="STRING" id="574087.Acear_2148"/>
<feature type="transmembrane region" description="Helical" evidence="10">
    <location>
        <begin position="167"/>
        <end position="200"/>
    </location>
</feature>
<feature type="transmembrane region" description="Helical" evidence="10">
    <location>
        <begin position="221"/>
        <end position="242"/>
    </location>
</feature>
<feature type="transmembrane region" description="Helical" evidence="10">
    <location>
        <begin position="126"/>
        <end position="147"/>
    </location>
</feature>
<dbReference type="OrthoDB" id="2379640at2"/>
<keyword evidence="7" id="KW-0256">Endoplasmic reticulum</keyword>
<dbReference type="GO" id="GO:0000009">
    <property type="term" value="F:alpha-1,6-mannosyltransferase activity"/>
    <property type="evidence" value="ECO:0007669"/>
    <property type="project" value="InterPro"/>
</dbReference>
<reference evidence="11 12" key="1">
    <citation type="journal article" date="2010" name="Stand. Genomic Sci.">
        <title>Complete genome sequence of Acetohalobium arabaticum type strain (Z-7288).</title>
        <authorList>
            <person name="Sikorski J."/>
            <person name="Lapidus A."/>
            <person name="Chertkov O."/>
            <person name="Lucas S."/>
            <person name="Copeland A."/>
            <person name="Glavina Del Rio T."/>
            <person name="Nolan M."/>
            <person name="Tice H."/>
            <person name="Cheng J.F."/>
            <person name="Han C."/>
            <person name="Brambilla E."/>
            <person name="Pitluck S."/>
            <person name="Liolios K."/>
            <person name="Ivanova N."/>
            <person name="Mavromatis K."/>
            <person name="Mikhailova N."/>
            <person name="Pati A."/>
            <person name="Bruce D."/>
            <person name="Detter C."/>
            <person name="Tapia R."/>
            <person name="Goodwin L."/>
            <person name="Chen A."/>
            <person name="Palaniappan K."/>
            <person name="Land M."/>
            <person name="Hauser L."/>
            <person name="Chang Y.J."/>
            <person name="Jeffries C.D."/>
            <person name="Rohde M."/>
            <person name="Goker M."/>
            <person name="Spring S."/>
            <person name="Woyke T."/>
            <person name="Bristow J."/>
            <person name="Eisen J.A."/>
            <person name="Markowitz V."/>
            <person name="Hugenholtz P."/>
            <person name="Kyrpides N.C."/>
            <person name="Klenk H.P."/>
        </authorList>
    </citation>
    <scope>NUCLEOTIDE SEQUENCE [LARGE SCALE GENOMIC DNA]</scope>
    <source>
        <strain evidence="12">ATCC 49924 / DSM 5501 / Z-7288</strain>
    </source>
</reference>
<dbReference type="EMBL" id="CP002105">
    <property type="protein sequence ID" value="ADL13636.1"/>
    <property type="molecule type" value="Genomic_DNA"/>
</dbReference>
<evidence type="ECO:0000256" key="1">
    <source>
        <dbReference type="ARBA" id="ARBA00004477"/>
    </source>
</evidence>
<evidence type="ECO:0000256" key="2">
    <source>
        <dbReference type="ARBA" id="ARBA00004687"/>
    </source>
</evidence>
<proteinExistence type="predicted"/>
<accession>D9QTR5</accession>
<feature type="transmembrane region" description="Helical" evidence="10">
    <location>
        <begin position="279"/>
        <end position="296"/>
    </location>
</feature>
<comment type="pathway">
    <text evidence="2">Glycolipid biosynthesis; glycosylphosphatidylinositol-anchor biosynthesis.</text>
</comment>
<keyword evidence="5" id="KW-0808">Transferase</keyword>
<dbReference type="GO" id="GO:0031501">
    <property type="term" value="C:mannosyltransferase complex"/>
    <property type="evidence" value="ECO:0007669"/>
    <property type="project" value="TreeGrafter"/>
</dbReference>
<evidence type="ECO:0000256" key="9">
    <source>
        <dbReference type="ARBA" id="ARBA00023136"/>
    </source>
</evidence>
<dbReference type="Pfam" id="PF04188">
    <property type="entry name" value="Mannosyl_trans2"/>
    <property type="match status" value="1"/>
</dbReference>
<evidence type="ECO:0000313" key="11">
    <source>
        <dbReference type="EMBL" id="ADL13636.1"/>
    </source>
</evidence>
<name>D9QTR5_ACEAZ</name>
<dbReference type="AlphaFoldDB" id="D9QTR5"/>
<sequence length="372" mass="43290">MVQFNNRRERIYFILTLVLLSIITYWLSNVVWNMLHNTNNTFVSSLMQWDAGWYKYTIENGYSLEPTNGAQANWAFFPLYPLIVKLFKILTGLSVYQSGFIVSNIFLTIALYIIFEYVSMTRSQSFAFSAVILFALGPYSFYFSSLYTESLFLCLLILCFYNLQRENWLYCGIFGALLSATRTTGVLFFIPLLLRMFLIYFKTSKNLFDIVVQVLKDEKKLLALLLVPTGLFAYMTFLHFHLGDALAFKHVQKAWWRTNGNPIFTLYDNLVFGNYRSKYLSLWGILGIIGSTYLLYKKRFEEGIFALVSIIIPMMSGVQSLPRYFIGTLVLIFAYNDIINQTKKYKWLIVITLVSFNILLLFLWFGGHVITI</sequence>
<feature type="transmembrane region" description="Helical" evidence="10">
    <location>
        <begin position="303"/>
        <end position="318"/>
    </location>
</feature>
<evidence type="ECO:0000256" key="3">
    <source>
        <dbReference type="ARBA" id="ARBA00022502"/>
    </source>
</evidence>
<keyword evidence="4" id="KW-0328">Glycosyltransferase</keyword>
<comment type="subcellular location">
    <subcellularLocation>
        <location evidence="1">Endoplasmic reticulum membrane</location>
        <topology evidence="1">Multi-pass membrane protein</topology>
    </subcellularLocation>
</comment>
<gene>
    <name evidence="11" type="ordered locus">Acear_2148</name>
</gene>
<dbReference type="PANTHER" id="PTHR12468">
    <property type="entry name" value="GPI MANNOSYLTRANSFERASE 2"/>
    <property type="match status" value="1"/>
</dbReference>
<keyword evidence="8 10" id="KW-1133">Transmembrane helix</keyword>
<dbReference type="Proteomes" id="UP000001661">
    <property type="component" value="Chromosome"/>
</dbReference>